<sequence>MAEDTKNMRRNLLNKRKPPKIIIYTRRWWILLIFSFNCITQTLIWNTWGPIAQSAKAVFLWNDATVGMIANCSNISTLFTVFLASYFMDYKGLRISAVLCSGLIFAASGLRCITSDPEYATGDVVTHMVNESSTMSYQNTYNETECIAAAVGFFAILLYFPDKPPTPPSNSANEKRIEYKKAVCQIIRHGPLWLISIAFALPIGVYAAWGAILDVILHPVGVSQEEAGWIGFYATVGGCIAGVVIARFSDLFLRHMKLFLLCLYMCGGASFVWFTLVCDKIVPYSTGTTWMNWCLVGSIGAGILVLLIFRESYRRTDLDITIVVKPSDCVDKIDENFNKQEKVDADFIHKRNICAENVEHAE</sequence>
<evidence type="ECO:0000313" key="6">
    <source>
        <dbReference type="EMBL" id="CAG2225919.1"/>
    </source>
</evidence>
<evidence type="ECO:0000256" key="1">
    <source>
        <dbReference type="ARBA" id="ARBA00004141"/>
    </source>
</evidence>
<evidence type="ECO:0000256" key="5">
    <source>
        <dbReference type="SAM" id="Phobius"/>
    </source>
</evidence>
<proteinExistence type="predicted"/>
<dbReference type="InterPro" id="IPR036259">
    <property type="entry name" value="MFS_trans_sf"/>
</dbReference>
<dbReference type="Proteomes" id="UP000683360">
    <property type="component" value="Unassembled WGS sequence"/>
</dbReference>
<keyword evidence="4 5" id="KW-0472">Membrane</keyword>
<feature type="transmembrane region" description="Helical" evidence="5">
    <location>
        <begin position="68"/>
        <end position="87"/>
    </location>
</feature>
<evidence type="ECO:0000256" key="4">
    <source>
        <dbReference type="ARBA" id="ARBA00023136"/>
    </source>
</evidence>
<reference evidence="6" key="1">
    <citation type="submission" date="2021-03" db="EMBL/GenBank/DDBJ databases">
        <authorList>
            <person name="Bekaert M."/>
        </authorList>
    </citation>
    <scope>NUCLEOTIDE SEQUENCE</scope>
</reference>
<keyword evidence="2 5" id="KW-0812">Transmembrane</keyword>
<feature type="transmembrane region" description="Helical" evidence="5">
    <location>
        <begin position="190"/>
        <end position="209"/>
    </location>
</feature>
<keyword evidence="7" id="KW-1185">Reference proteome</keyword>
<dbReference type="GO" id="GO:0022857">
    <property type="term" value="F:transmembrane transporter activity"/>
    <property type="evidence" value="ECO:0007669"/>
    <property type="project" value="InterPro"/>
</dbReference>
<feature type="transmembrane region" description="Helical" evidence="5">
    <location>
        <begin position="229"/>
        <end position="246"/>
    </location>
</feature>
<dbReference type="OrthoDB" id="422206at2759"/>
<dbReference type="GO" id="GO:0016020">
    <property type="term" value="C:membrane"/>
    <property type="evidence" value="ECO:0007669"/>
    <property type="project" value="UniProtKB-SubCell"/>
</dbReference>
<evidence type="ECO:0000256" key="2">
    <source>
        <dbReference type="ARBA" id="ARBA00022692"/>
    </source>
</evidence>
<feature type="transmembrane region" description="Helical" evidence="5">
    <location>
        <begin position="258"/>
        <end position="277"/>
    </location>
</feature>
<keyword evidence="3 5" id="KW-1133">Transmembrane helix</keyword>
<evidence type="ECO:0000313" key="7">
    <source>
        <dbReference type="Proteomes" id="UP000683360"/>
    </source>
</evidence>
<gene>
    <name evidence="6" type="ORF">MEDL_39028</name>
</gene>
<organism evidence="6 7">
    <name type="scientific">Mytilus edulis</name>
    <name type="common">Blue mussel</name>
    <dbReference type="NCBI Taxonomy" id="6550"/>
    <lineage>
        <taxon>Eukaryota</taxon>
        <taxon>Metazoa</taxon>
        <taxon>Spiralia</taxon>
        <taxon>Lophotrochozoa</taxon>
        <taxon>Mollusca</taxon>
        <taxon>Bivalvia</taxon>
        <taxon>Autobranchia</taxon>
        <taxon>Pteriomorphia</taxon>
        <taxon>Mytilida</taxon>
        <taxon>Mytiloidea</taxon>
        <taxon>Mytilidae</taxon>
        <taxon>Mytilinae</taxon>
        <taxon>Mytilus</taxon>
    </lineage>
</organism>
<evidence type="ECO:0000256" key="3">
    <source>
        <dbReference type="ARBA" id="ARBA00022989"/>
    </source>
</evidence>
<dbReference type="SUPFAM" id="SSF103473">
    <property type="entry name" value="MFS general substrate transporter"/>
    <property type="match status" value="1"/>
</dbReference>
<comment type="caution">
    <text evidence="6">The sequence shown here is derived from an EMBL/GenBank/DDBJ whole genome shotgun (WGS) entry which is preliminary data.</text>
</comment>
<dbReference type="PANTHER" id="PTHR10924:SF27">
    <property type="entry name" value="SOLUTE CARRIER FAMILY 49 MEMBER 4"/>
    <property type="match status" value="1"/>
</dbReference>
<dbReference type="Pfam" id="PF07690">
    <property type="entry name" value="MFS_1"/>
    <property type="match status" value="1"/>
</dbReference>
<dbReference type="InterPro" id="IPR049680">
    <property type="entry name" value="FLVCR1-2_SLC49-like"/>
</dbReference>
<feature type="transmembrane region" description="Helical" evidence="5">
    <location>
        <begin position="289"/>
        <end position="309"/>
    </location>
</feature>
<accession>A0A8S3T4W6</accession>
<dbReference type="InterPro" id="IPR011701">
    <property type="entry name" value="MFS"/>
</dbReference>
<comment type="subcellular location">
    <subcellularLocation>
        <location evidence="1">Membrane</location>
        <topology evidence="1">Multi-pass membrane protein</topology>
    </subcellularLocation>
</comment>
<dbReference type="EMBL" id="CAJPWZ010001864">
    <property type="protein sequence ID" value="CAG2225919.1"/>
    <property type="molecule type" value="Genomic_DNA"/>
</dbReference>
<name>A0A8S3T4W6_MYTED</name>
<protein>
    <submittedName>
        <fullName evidence="6">DIRC2</fullName>
    </submittedName>
</protein>
<feature type="transmembrane region" description="Helical" evidence="5">
    <location>
        <begin position="28"/>
        <end position="48"/>
    </location>
</feature>
<dbReference type="Gene3D" id="1.20.1250.20">
    <property type="entry name" value="MFS general substrate transporter like domains"/>
    <property type="match status" value="1"/>
</dbReference>
<dbReference type="AlphaFoldDB" id="A0A8S3T4W6"/>
<dbReference type="PANTHER" id="PTHR10924">
    <property type="entry name" value="MAJOR FACILITATOR SUPERFAMILY PROTEIN-RELATED"/>
    <property type="match status" value="1"/>
</dbReference>